<accession>A0A4R4YG36</accession>
<evidence type="ECO:0000313" key="3">
    <source>
        <dbReference type="Proteomes" id="UP000294947"/>
    </source>
</evidence>
<evidence type="ECO:0000313" key="2">
    <source>
        <dbReference type="EMBL" id="TDD43140.1"/>
    </source>
</evidence>
<keyword evidence="2" id="KW-0489">Methyltransferase</keyword>
<dbReference type="SUPFAM" id="SSF53335">
    <property type="entry name" value="S-adenosyl-L-methionine-dependent methyltransferases"/>
    <property type="match status" value="1"/>
</dbReference>
<keyword evidence="3" id="KW-1185">Reference proteome</keyword>
<sequence length="289" mass="31553">MAGPPGMNSAPKKRAPRLAAGRARALGMPTRGTTNPNRLRRIDRWIAGTQWVADALRNAAEPVVIDLGYGATPVTTVELAARLRPLRPDARVVGLEIDPDRVAAGKLVADPPALEFRRGGFELAGLAAGVRDFPGPALVRALNVLRQYTEPEAWKAWEELCSRLAPDGLLVEGTCDEIGRRCCWVTLDRGGPRTLTLACLPADIERPSDLAERLPKTLIHRNVPGEKVHAMLADLDACWAKAAPMVPFGPRARWAQAAQSFAELGWPVLDRRRRWRLGELTVDWSAVAP</sequence>
<name>A0A4R4YG36_9PSEU</name>
<reference evidence="2 3" key="1">
    <citation type="submission" date="2019-03" db="EMBL/GenBank/DDBJ databases">
        <title>Draft genome sequences of novel Actinobacteria.</title>
        <authorList>
            <person name="Sahin N."/>
            <person name="Ay H."/>
            <person name="Saygin H."/>
        </authorList>
    </citation>
    <scope>NUCLEOTIDE SEQUENCE [LARGE SCALE GENOMIC DNA]</scope>
    <source>
        <strain evidence="2 3">7K502</strain>
    </source>
</reference>
<gene>
    <name evidence="2" type="ORF">E1288_27105</name>
</gene>
<dbReference type="EMBL" id="SMKW01000041">
    <property type="protein sequence ID" value="TDD43140.1"/>
    <property type="molecule type" value="Genomic_DNA"/>
</dbReference>
<dbReference type="Gene3D" id="3.40.50.150">
    <property type="entry name" value="Vaccinia Virus protein VP39"/>
    <property type="match status" value="1"/>
</dbReference>
<dbReference type="OrthoDB" id="5498854at2"/>
<proteinExistence type="predicted"/>
<dbReference type="InterPro" id="IPR029063">
    <property type="entry name" value="SAM-dependent_MTases_sf"/>
</dbReference>
<feature type="region of interest" description="Disordered" evidence="1">
    <location>
        <begin position="1"/>
        <end position="34"/>
    </location>
</feature>
<dbReference type="GO" id="GO:0032259">
    <property type="term" value="P:methylation"/>
    <property type="evidence" value="ECO:0007669"/>
    <property type="project" value="UniProtKB-KW"/>
</dbReference>
<dbReference type="GO" id="GO:0008168">
    <property type="term" value="F:methyltransferase activity"/>
    <property type="evidence" value="ECO:0007669"/>
    <property type="project" value="UniProtKB-KW"/>
</dbReference>
<dbReference type="AlphaFoldDB" id="A0A4R4YG36"/>
<dbReference type="Proteomes" id="UP000294947">
    <property type="component" value="Unassembled WGS sequence"/>
</dbReference>
<feature type="compositionally biased region" description="Low complexity" evidence="1">
    <location>
        <begin position="17"/>
        <end position="27"/>
    </location>
</feature>
<keyword evidence="2" id="KW-0808">Transferase</keyword>
<protein>
    <submittedName>
        <fullName evidence="2">Class I SAM-dependent methyltransferase</fullName>
    </submittedName>
</protein>
<comment type="caution">
    <text evidence="2">The sequence shown here is derived from an EMBL/GenBank/DDBJ whole genome shotgun (WGS) entry which is preliminary data.</text>
</comment>
<organism evidence="2 3">
    <name type="scientific">Saccharopolyspora elongata</name>
    <dbReference type="NCBI Taxonomy" id="2530387"/>
    <lineage>
        <taxon>Bacteria</taxon>
        <taxon>Bacillati</taxon>
        <taxon>Actinomycetota</taxon>
        <taxon>Actinomycetes</taxon>
        <taxon>Pseudonocardiales</taxon>
        <taxon>Pseudonocardiaceae</taxon>
        <taxon>Saccharopolyspora</taxon>
    </lineage>
</organism>
<evidence type="ECO:0000256" key="1">
    <source>
        <dbReference type="SAM" id="MobiDB-lite"/>
    </source>
</evidence>